<keyword evidence="2" id="KW-0812">Transmembrane</keyword>
<feature type="chain" id="PRO_5042064145" evidence="3">
    <location>
        <begin position="19"/>
        <end position="161"/>
    </location>
</feature>
<proteinExistence type="predicted"/>
<evidence type="ECO:0000256" key="3">
    <source>
        <dbReference type="SAM" id="SignalP"/>
    </source>
</evidence>
<dbReference type="AlphaFoldDB" id="A0AAD7C0X5"/>
<keyword evidence="2" id="KW-0472">Membrane</keyword>
<protein>
    <submittedName>
        <fullName evidence="4">Uncharacterized protein</fullName>
    </submittedName>
</protein>
<feature type="compositionally biased region" description="Polar residues" evidence="1">
    <location>
        <begin position="90"/>
        <end position="111"/>
    </location>
</feature>
<sequence length="161" mass="17347">MSTTLALALALSITPSYAFDEFNNNHHRSTTSRIVGAVIAIVILLLLLYLFLAARRRRMRTGSYYSSGGGILAAKPPSGNFGGGYAPWSSAPNPNQGSYANYQQGYGNQGSEYPPTKGTEPVPPPYTSQQQYAPPPGPPPQAHVNDKNDGRDDNFVGGFRR</sequence>
<keyword evidence="3" id="KW-0732">Signal</keyword>
<dbReference type="Proteomes" id="UP001221142">
    <property type="component" value="Unassembled WGS sequence"/>
</dbReference>
<dbReference type="PANTHER" id="PTHR28187:SF1">
    <property type="entry name" value="PROTEIN RCR1-RELATED"/>
    <property type="match status" value="1"/>
</dbReference>
<evidence type="ECO:0000256" key="2">
    <source>
        <dbReference type="SAM" id="Phobius"/>
    </source>
</evidence>
<feature type="signal peptide" evidence="3">
    <location>
        <begin position="1"/>
        <end position="18"/>
    </location>
</feature>
<organism evidence="4 5">
    <name type="scientific">Roridomyces roridus</name>
    <dbReference type="NCBI Taxonomy" id="1738132"/>
    <lineage>
        <taxon>Eukaryota</taxon>
        <taxon>Fungi</taxon>
        <taxon>Dikarya</taxon>
        <taxon>Basidiomycota</taxon>
        <taxon>Agaricomycotina</taxon>
        <taxon>Agaricomycetes</taxon>
        <taxon>Agaricomycetidae</taxon>
        <taxon>Agaricales</taxon>
        <taxon>Marasmiineae</taxon>
        <taxon>Mycenaceae</taxon>
        <taxon>Roridomyces</taxon>
    </lineage>
</organism>
<comment type="caution">
    <text evidence="4">The sequence shown here is derived from an EMBL/GenBank/DDBJ whole genome shotgun (WGS) entry which is preliminary data.</text>
</comment>
<feature type="transmembrane region" description="Helical" evidence="2">
    <location>
        <begin position="34"/>
        <end position="54"/>
    </location>
</feature>
<keyword evidence="2" id="KW-1133">Transmembrane helix</keyword>
<dbReference type="EMBL" id="JARKIF010000006">
    <property type="protein sequence ID" value="KAJ7636293.1"/>
    <property type="molecule type" value="Genomic_DNA"/>
</dbReference>
<accession>A0AAD7C0X5</accession>
<keyword evidence="5" id="KW-1185">Reference proteome</keyword>
<name>A0AAD7C0X5_9AGAR</name>
<evidence type="ECO:0000256" key="1">
    <source>
        <dbReference type="SAM" id="MobiDB-lite"/>
    </source>
</evidence>
<reference evidence="4" key="1">
    <citation type="submission" date="2023-03" db="EMBL/GenBank/DDBJ databases">
        <title>Massive genome expansion in bonnet fungi (Mycena s.s.) driven by repeated elements and novel gene families across ecological guilds.</title>
        <authorList>
            <consortium name="Lawrence Berkeley National Laboratory"/>
            <person name="Harder C.B."/>
            <person name="Miyauchi S."/>
            <person name="Viragh M."/>
            <person name="Kuo A."/>
            <person name="Thoen E."/>
            <person name="Andreopoulos B."/>
            <person name="Lu D."/>
            <person name="Skrede I."/>
            <person name="Drula E."/>
            <person name="Henrissat B."/>
            <person name="Morin E."/>
            <person name="Kohler A."/>
            <person name="Barry K."/>
            <person name="LaButti K."/>
            <person name="Morin E."/>
            <person name="Salamov A."/>
            <person name="Lipzen A."/>
            <person name="Mereny Z."/>
            <person name="Hegedus B."/>
            <person name="Baldrian P."/>
            <person name="Stursova M."/>
            <person name="Weitz H."/>
            <person name="Taylor A."/>
            <person name="Grigoriev I.V."/>
            <person name="Nagy L.G."/>
            <person name="Martin F."/>
            <person name="Kauserud H."/>
        </authorList>
    </citation>
    <scope>NUCLEOTIDE SEQUENCE</scope>
    <source>
        <strain evidence="4">9284</strain>
    </source>
</reference>
<evidence type="ECO:0000313" key="4">
    <source>
        <dbReference type="EMBL" id="KAJ7636293.1"/>
    </source>
</evidence>
<dbReference type="GO" id="GO:0016192">
    <property type="term" value="P:vesicle-mediated transport"/>
    <property type="evidence" value="ECO:0007669"/>
    <property type="project" value="TreeGrafter"/>
</dbReference>
<feature type="compositionally biased region" description="Basic and acidic residues" evidence="1">
    <location>
        <begin position="144"/>
        <end position="154"/>
    </location>
</feature>
<evidence type="ECO:0000313" key="5">
    <source>
        <dbReference type="Proteomes" id="UP001221142"/>
    </source>
</evidence>
<feature type="region of interest" description="Disordered" evidence="1">
    <location>
        <begin position="83"/>
        <end position="161"/>
    </location>
</feature>
<dbReference type="InterPro" id="IPR020999">
    <property type="entry name" value="Chitin_synth_reg_RCR"/>
</dbReference>
<dbReference type="PANTHER" id="PTHR28187">
    <property type="entry name" value="PROTEIN RCR1-RELATED"/>
    <property type="match status" value="1"/>
</dbReference>
<gene>
    <name evidence="4" type="ORF">FB45DRAFT_906327</name>
</gene>